<protein>
    <recommendedName>
        <fullName evidence="3">Metallothionein</fullName>
    </recommendedName>
</protein>
<dbReference type="Proteomes" id="UP000008986">
    <property type="component" value="Segment"/>
</dbReference>
<gene>
    <name evidence="1" type="primary">153</name>
</gene>
<organism evidence="1 2">
    <name type="scientific">Delftia phage PhiW-14</name>
    <name type="common">Deftia acidovorans bacteriophage phiW-14</name>
    <dbReference type="NCBI Taxonomy" id="665032"/>
    <lineage>
        <taxon>Viruses</taxon>
        <taxon>Duplodnaviria</taxon>
        <taxon>Heunggongvirae</taxon>
        <taxon>Uroviricota</taxon>
        <taxon>Caudoviricetes</taxon>
        <taxon>Ionavirus</taxon>
        <taxon>Ionavirus W14</taxon>
    </lineage>
</organism>
<evidence type="ECO:0008006" key="3">
    <source>
        <dbReference type="Google" id="ProtNLM"/>
    </source>
</evidence>
<organismHost>
    <name type="scientific">Delftia acidovorans</name>
    <name type="common">Pseudomonas acidovorans</name>
    <name type="synonym">Comamonas acidovorans</name>
    <dbReference type="NCBI Taxonomy" id="80866"/>
</organismHost>
<keyword evidence="2" id="KW-1185">Reference proteome</keyword>
<dbReference type="EMBL" id="GQ357915">
    <property type="protein sequence ID" value="ACV50175.1"/>
    <property type="molecule type" value="Genomic_DNA"/>
</dbReference>
<dbReference type="KEGG" id="vg:8684101"/>
<reference evidence="2" key="1">
    <citation type="submission" date="2009-07" db="EMBL/GenBank/DDBJ databases">
        <authorList>
            <person name="Kropinski A.M."/>
            <person name="Villegas A."/>
            <person name="Lingohr E.J."/>
        </authorList>
    </citation>
    <scope>NUCLEOTIDE SEQUENCE [LARGE SCALE GENOMIC DNA]</scope>
</reference>
<proteinExistence type="predicted"/>
<dbReference type="RefSeq" id="YP_003359007.1">
    <property type="nucleotide sequence ID" value="NC_013697.1"/>
</dbReference>
<sequence length="57" mass="6341">MKMFTRLIEDESKCTCDPYFSAGCDCGEGGCGCSCCVTCNMCEHCREEKDDENQVQP</sequence>
<accession>C9DGC4</accession>
<name>C9DGC4_BPW14</name>
<evidence type="ECO:0000313" key="1">
    <source>
        <dbReference type="EMBL" id="ACV50175.1"/>
    </source>
</evidence>
<evidence type="ECO:0000313" key="2">
    <source>
        <dbReference type="Proteomes" id="UP000008986"/>
    </source>
</evidence>
<dbReference type="GeneID" id="8684101"/>